<dbReference type="OrthoDB" id="68575at2759"/>
<reference evidence="1" key="1">
    <citation type="submission" date="2021-07" db="EMBL/GenBank/DDBJ databases">
        <authorList>
            <person name="Durling M."/>
        </authorList>
    </citation>
    <scope>NUCLEOTIDE SEQUENCE</scope>
</reference>
<name>A0A9N9QE39_9HELO</name>
<organism evidence="1 2">
    <name type="scientific">Hymenoscyphus albidus</name>
    <dbReference type="NCBI Taxonomy" id="595503"/>
    <lineage>
        <taxon>Eukaryota</taxon>
        <taxon>Fungi</taxon>
        <taxon>Dikarya</taxon>
        <taxon>Ascomycota</taxon>
        <taxon>Pezizomycotina</taxon>
        <taxon>Leotiomycetes</taxon>
        <taxon>Helotiales</taxon>
        <taxon>Helotiaceae</taxon>
        <taxon>Hymenoscyphus</taxon>
    </lineage>
</organism>
<evidence type="ECO:0000313" key="1">
    <source>
        <dbReference type="EMBL" id="CAG8984241.1"/>
    </source>
</evidence>
<gene>
    <name evidence="1" type="ORF">HYALB_00004224</name>
</gene>
<dbReference type="Proteomes" id="UP000701801">
    <property type="component" value="Unassembled WGS sequence"/>
</dbReference>
<keyword evidence="2" id="KW-1185">Reference proteome</keyword>
<comment type="caution">
    <text evidence="1">The sequence shown here is derived from an EMBL/GenBank/DDBJ whole genome shotgun (WGS) entry which is preliminary data.</text>
</comment>
<sequence length="121" mass="12705">MTLASFRVSLGVGGVLSLISKADVSTLVTLNGAPCSVDSIVIRNVCIIGRGSTGTYSAIRLLYLGKNNSGGGISGHIETYTDPMTKGFVDYDAVAWHDLDIVGKHFAGFNISLEKVGPEEV</sequence>
<accession>A0A9N9QE39</accession>
<dbReference type="AlphaFoldDB" id="A0A9N9QE39"/>
<evidence type="ECO:0000313" key="2">
    <source>
        <dbReference type="Proteomes" id="UP000701801"/>
    </source>
</evidence>
<proteinExistence type="predicted"/>
<dbReference type="EMBL" id="CAJVRM010000753">
    <property type="protein sequence ID" value="CAG8984241.1"/>
    <property type="molecule type" value="Genomic_DNA"/>
</dbReference>
<protein>
    <submittedName>
        <fullName evidence="1">Uncharacterized protein</fullName>
    </submittedName>
</protein>